<sequence>MLPQNNPLKKVLVIIAGIFAVILISKLIFGIIKFALIIAVIGAVVWFISKRLRG</sequence>
<keyword evidence="3" id="KW-1185">Reference proteome</keyword>
<dbReference type="AlphaFoldDB" id="C8W2J6"/>
<gene>
    <name evidence="2" type="ordered locus">Dtox_2924</name>
</gene>
<proteinExistence type="predicted"/>
<protein>
    <submittedName>
        <fullName evidence="2">Uncharacterized protein</fullName>
    </submittedName>
</protein>
<dbReference type="KEGG" id="dae:Dtox_2924"/>
<evidence type="ECO:0000313" key="3">
    <source>
        <dbReference type="Proteomes" id="UP000002217"/>
    </source>
</evidence>
<feature type="transmembrane region" description="Helical" evidence="1">
    <location>
        <begin position="31"/>
        <end position="49"/>
    </location>
</feature>
<keyword evidence="1" id="KW-0472">Membrane</keyword>
<keyword evidence="1" id="KW-0812">Transmembrane</keyword>
<reference evidence="2 3" key="1">
    <citation type="journal article" date="2009" name="Stand. Genomic Sci.">
        <title>Complete genome sequence of Desulfotomaculum acetoxidans type strain (5575).</title>
        <authorList>
            <person name="Spring S."/>
            <person name="Lapidus A."/>
            <person name="Schroder M."/>
            <person name="Gleim D."/>
            <person name="Sims D."/>
            <person name="Meincke L."/>
            <person name="Glavina Del Rio T."/>
            <person name="Tice H."/>
            <person name="Copeland A."/>
            <person name="Cheng J.F."/>
            <person name="Lucas S."/>
            <person name="Chen F."/>
            <person name="Nolan M."/>
            <person name="Bruce D."/>
            <person name="Goodwin L."/>
            <person name="Pitluck S."/>
            <person name="Ivanova N."/>
            <person name="Mavromatis K."/>
            <person name="Mikhailova N."/>
            <person name="Pati A."/>
            <person name="Chen A."/>
            <person name="Palaniappan K."/>
            <person name="Land M."/>
            <person name="Hauser L."/>
            <person name="Chang Y.J."/>
            <person name="Jeffries C.D."/>
            <person name="Chain P."/>
            <person name="Saunders E."/>
            <person name="Brettin T."/>
            <person name="Detter J.C."/>
            <person name="Goker M."/>
            <person name="Bristow J."/>
            <person name="Eisen J.A."/>
            <person name="Markowitz V."/>
            <person name="Hugenholtz P."/>
            <person name="Kyrpides N.C."/>
            <person name="Klenk H.P."/>
            <person name="Han C."/>
        </authorList>
    </citation>
    <scope>NUCLEOTIDE SEQUENCE [LARGE SCALE GENOMIC DNA]</scope>
    <source>
        <strain evidence="3">ATCC 49208 / DSM 771 / VKM B-1644</strain>
    </source>
</reference>
<evidence type="ECO:0000313" key="2">
    <source>
        <dbReference type="EMBL" id="ACV63680.1"/>
    </source>
</evidence>
<accession>C8W2J6</accession>
<dbReference type="Proteomes" id="UP000002217">
    <property type="component" value="Chromosome"/>
</dbReference>
<dbReference type="HOGENOM" id="CLU_3042679_0_0_9"/>
<name>C8W2J6_DESAS</name>
<evidence type="ECO:0000256" key="1">
    <source>
        <dbReference type="SAM" id="Phobius"/>
    </source>
</evidence>
<dbReference type="EMBL" id="CP001720">
    <property type="protein sequence ID" value="ACV63680.1"/>
    <property type="molecule type" value="Genomic_DNA"/>
</dbReference>
<keyword evidence="1" id="KW-1133">Transmembrane helix</keyword>
<organism evidence="2 3">
    <name type="scientific">Desulfofarcimen acetoxidans (strain ATCC 49208 / DSM 771 / KCTC 5769 / VKM B-1644 / 5575)</name>
    <name type="common">Desulfotomaculum acetoxidans</name>
    <dbReference type="NCBI Taxonomy" id="485916"/>
    <lineage>
        <taxon>Bacteria</taxon>
        <taxon>Bacillati</taxon>
        <taxon>Bacillota</taxon>
        <taxon>Clostridia</taxon>
        <taxon>Eubacteriales</taxon>
        <taxon>Peptococcaceae</taxon>
        <taxon>Desulfofarcimen</taxon>
    </lineage>
</organism>
<dbReference type="RefSeq" id="WP_015758372.1">
    <property type="nucleotide sequence ID" value="NC_013216.1"/>
</dbReference>